<sequence length="125" mass="13911">MSQRLENGKARQRLHKAQRQCTSFHPLGVEFVNSADRQHDIRTANGFVPQGRRNDVSTHRAVRSIIKEGRNTGASDDSNIEAQASQGLDMIRNKGDPSFRCHFVQNQNAHVDLSGLVHAVCAQPI</sequence>
<organism evidence="1">
    <name type="scientific">freshwater metagenome</name>
    <dbReference type="NCBI Taxonomy" id="449393"/>
    <lineage>
        <taxon>unclassified sequences</taxon>
        <taxon>metagenomes</taxon>
        <taxon>ecological metagenomes</taxon>
    </lineage>
</organism>
<dbReference type="AlphaFoldDB" id="A0A6J6XWK4"/>
<proteinExistence type="predicted"/>
<dbReference type="EMBL" id="CAFAAK010000109">
    <property type="protein sequence ID" value="CAB4800859.1"/>
    <property type="molecule type" value="Genomic_DNA"/>
</dbReference>
<evidence type="ECO:0000313" key="1">
    <source>
        <dbReference type="EMBL" id="CAB4800859.1"/>
    </source>
</evidence>
<reference evidence="1" key="1">
    <citation type="submission" date="2020-05" db="EMBL/GenBank/DDBJ databases">
        <authorList>
            <person name="Chiriac C."/>
            <person name="Salcher M."/>
            <person name="Ghai R."/>
            <person name="Kavagutti S V."/>
        </authorList>
    </citation>
    <scope>NUCLEOTIDE SEQUENCE</scope>
</reference>
<protein>
    <submittedName>
        <fullName evidence="1">Unannotated protein</fullName>
    </submittedName>
</protein>
<name>A0A6J6XWK4_9ZZZZ</name>
<gene>
    <name evidence="1" type="ORF">UFOPK3024_00598</name>
</gene>
<accession>A0A6J6XWK4</accession>